<dbReference type="Pfam" id="PF13456">
    <property type="entry name" value="RVT_3"/>
    <property type="match status" value="1"/>
</dbReference>
<dbReference type="GO" id="GO:0003676">
    <property type="term" value="F:nucleic acid binding"/>
    <property type="evidence" value="ECO:0007669"/>
    <property type="project" value="InterPro"/>
</dbReference>
<sequence length="223" mass="25311">MWTRLNLLWVLSQSQLNIKDWLSWIFQNGSNELCRKICCVMWVTWNERNKALHEGIKNSGRWAAEAVGKYLMELEELRTRIGDRLGGQEARGDILASRTVQHGNVASPFVVEALACSQAVAFGRRLGVNMVEIKGDSLAIINKCNSTEIDRLEIGNIIRDIQHNKAGFSEVRFKYLSRTTNRLAHSIATESLKRGMEMYLEGAILNFAEMSNGRGIQREQEPD</sequence>
<dbReference type="GO" id="GO:0004523">
    <property type="term" value="F:RNA-DNA hybrid ribonuclease activity"/>
    <property type="evidence" value="ECO:0007669"/>
    <property type="project" value="InterPro"/>
</dbReference>
<dbReference type="OrthoDB" id="1002206at2759"/>
<accession>A0A7J9CZ15</accession>
<dbReference type="PANTHER" id="PTHR47074:SF61">
    <property type="entry name" value="RNASE H TYPE-1 DOMAIN-CONTAINING PROTEIN"/>
    <property type="match status" value="1"/>
</dbReference>
<name>A0A7J9CZ15_GOSGO</name>
<dbReference type="AlphaFoldDB" id="A0A7J9CZ15"/>
<dbReference type="EMBL" id="JABEZY010257792">
    <property type="protein sequence ID" value="MBA0753740.1"/>
    <property type="molecule type" value="Genomic_DNA"/>
</dbReference>
<evidence type="ECO:0000259" key="1">
    <source>
        <dbReference type="Pfam" id="PF13456"/>
    </source>
</evidence>
<gene>
    <name evidence="2" type="ORF">Gogos_005518</name>
</gene>
<evidence type="ECO:0000313" key="3">
    <source>
        <dbReference type="Proteomes" id="UP000593579"/>
    </source>
</evidence>
<organism evidence="2 3">
    <name type="scientific">Gossypium gossypioides</name>
    <name type="common">Mexican cotton</name>
    <name type="synonym">Selera gossypioides</name>
    <dbReference type="NCBI Taxonomy" id="34282"/>
    <lineage>
        <taxon>Eukaryota</taxon>
        <taxon>Viridiplantae</taxon>
        <taxon>Streptophyta</taxon>
        <taxon>Embryophyta</taxon>
        <taxon>Tracheophyta</taxon>
        <taxon>Spermatophyta</taxon>
        <taxon>Magnoliopsida</taxon>
        <taxon>eudicotyledons</taxon>
        <taxon>Gunneridae</taxon>
        <taxon>Pentapetalae</taxon>
        <taxon>rosids</taxon>
        <taxon>malvids</taxon>
        <taxon>Malvales</taxon>
        <taxon>Malvaceae</taxon>
        <taxon>Malvoideae</taxon>
        <taxon>Gossypium</taxon>
    </lineage>
</organism>
<dbReference type="InterPro" id="IPR002156">
    <property type="entry name" value="RNaseH_domain"/>
</dbReference>
<dbReference type="CDD" id="cd06222">
    <property type="entry name" value="RNase_H_like"/>
    <property type="match status" value="1"/>
</dbReference>
<dbReference type="Proteomes" id="UP000593579">
    <property type="component" value="Unassembled WGS sequence"/>
</dbReference>
<comment type="caution">
    <text evidence="2">The sequence shown here is derived from an EMBL/GenBank/DDBJ whole genome shotgun (WGS) entry which is preliminary data.</text>
</comment>
<dbReference type="Gene3D" id="3.30.420.10">
    <property type="entry name" value="Ribonuclease H-like superfamily/Ribonuclease H"/>
    <property type="match status" value="1"/>
</dbReference>
<proteinExistence type="predicted"/>
<evidence type="ECO:0000313" key="2">
    <source>
        <dbReference type="EMBL" id="MBA0753740.1"/>
    </source>
</evidence>
<reference evidence="2 3" key="1">
    <citation type="journal article" date="2019" name="Genome Biol. Evol.">
        <title>Insights into the evolution of the New World diploid cottons (Gossypium, subgenus Houzingenia) based on genome sequencing.</title>
        <authorList>
            <person name="Grover C.E."/>
            <person name="Arick M.A. 2nd"/>
            <person name="Thrash A."/>
            <person name="Conover J.L."/>
            <person name="Sanders W.S."/>
            <person name="Peterson D.G."/>
            <person name="Frelichowski J.E."/>
            <person name="Scheffler J.A."/>
            <person name="Scheffler B.E."/>
            <person name="Wendel J.F."/>
        </authorList>
    </citation>
    <scope>NUCLEOTIDE SEQUENCE [LARGE SCALE GENOMIC DNA]</scope>
    <source>
        <strain evidence="2">5</strain>
        <tissue evidence="2">Leaf</tissue>
    </source>
</reference>
<dbReference type="PANTHER" id="PTHR47074">
    <property type="entry name" value="BNAC02G40300D PROTEIN"/>
    <property type="match status" value="1"/>
</dbReference>
<dbReference type="InterPro" id="IPR052929">
    <property type="entry name" value="RNase_H-like_EbsB-rel"/>
</dbReference>
<protein>
    <recommendedName>
        <fullName evidence="1">RNase H type-1 domain-containing protein</fullName>
    </recommendedName>
</protein>
<feature type="domain" description="RNase H type-1" evidence="1">
    <location>
        <begin position="90"/>
        <end position="190"/>
    </location>
</feature>
<keyword evidence="3" id="KW-1185">Reference proteome</keyword>
<dbReference type="InterPro" id="IPR044730">
    <property type="entry name" value="RNase_H-like_dom_plant"/>
</dbReference>
<dbReference type="InterPro" id="IPR036397">
    <property type="entry name" value="RNaseH_sf"/>
</dbReference>